<feature type="compositionally biased region" description="Polar residues" evidence="1">
    <location>
        <begin position="1272"/>
        <end position="1281"/>
    </location>
</feature>
<dbReference type="OrthoDB" id="10042665at2759"/>
<reference evidence="3" key="1">
    <citation type="submission" date="2023-01" db="EMBL/GenBank/DDBJ databases">
        <authorList>
            <person name="Van Ghelder C."/>
            <person name="Rancurel C."/>
        </authorList>
    </citation>
    <scope>NUCLEOTIDE SEQUENCE</scope>
    <source>
        <strain evidence="3">CNCM I-4278</strain>
    </source>
</reference>
<gene>
    <name evidence="3" type="ORF">PDIGIT_LOCUS7407</name>
</gene>
<feature type="compositionally biased region" description="Basic and acidic residues" evidence="1">
    <location>
        <begin position="1"/>
        <end position="15"/>
    </location>
</feature>
<dbReference type="InterPro" id="IPR027417">
    <property type="entry name" value="P-loop_NTPase"/>
</dbReference>
<feature type="compositionally biased region" description="Polar residues" evidence="1">
    <location>
        <begin position="1293"/>
        <end position="1303"/>
    </location>
</feature>
<dbReference type="PANTHER" id="PTHR46411:SF2">
    <property type="entry name" value="AAA+ ATPASE DOMAIN-CONTAINING PROTEIN"/>
    <property type="match status" value="1"/>
</dbReference>
<dbReference type="Proteomes" id="UP001152607">
    <property type="component" value="Unassembled WGS sequence"/>
</dbReference>
<feature type="compositionally biased region" description="Low complexity" evidence="1">
    <location>
        <begin position="1227"/>
        <end position="1246"/>
    </location>
</feature>
<dbReference type="SUPFAM" id="SSF52540">
    <property type="entry name" value="P-loop containing nucleoside triphosphate hydrolases"/>
    <property type="match status" value="1"/>
</dbReference>
<protein>
    <recommendedName>
        <fullName evidence="2">AAA+ ATPase domain-containing protein</fullName>
    </recommendedName>
</protein>
<feature type="region of interest" description="Disordered" evidence="1">
    <location>
        <begin position="1"/>
        <end position="44"/>
    </location>
</feature>
<feature type="domain" description="AAA+ ATPase" evidence="2">
    <location>
        <begin position="937"/>
        <end position="1062"/>
    </location>
</feature>
<dbReference type="PANTHER" id="PTHR46411">
    <property type="entry name" value="FAMILY ATPASE, PUTATIVE-RELATED"/>
    <property type="match status" value="1"/>
</dbReference>
<dbReference type="Pfam" id="PF00004">
    <property type="entry name" value="AAA"/>
    <property type="match status" value="1"/>
</dbReference>
<feature type="region of interest" description="Disordered" evidence="1">
    <location>
        <begin position="426"/>
        <end position="460"/>
    </location>
</feature>
<sequence>MADEKHEDPGLHQDVNETAESADLPDAGTEIKKSPSQLPELSSAFMDDIDGLKRRILELEALQAEASGEHVERQEKDSQTLAEIERYKRMESCLYNHRKEWEMSGGPGTWWGTTDATRRVVGIGEHGEYGEHEWTMHHPFLHQDHYYTRPNVFDADHDCNPPINKWPGGKDEYDRYDSIIDWGNRRDRLRKNFEWQMDRLFLDEELQMRRQGKFRASMKKKEPDAQVGDQKKEPMERRMAEADGQLADQSTDKKAASDHEDTDEDVESESSFGVAKLNWTEWSQFTQLRYLDEWEACVVDVLIGDPIIDDDATVNRLWFGYSGHRANKSSAKTRGQKPFDPMKPGQSPLPERIRIQSTILLRILSTIIGPEYGGYLGSEDAAAIIIRPFKALAFTEQALRHWCTALEKKLGKNSTFQDQIPAVDLSSADVESEQGTDWSKHSKSNADLDDNGTRNPADPLTINLETKTEAREQQTADLHQVADQLRVSDDEQTPTQGNVEISDVTTSSVALDHLKCLLKFIDSSVVAKREYLDGPQCRKVFFSDLWHLFRPGIEVIDREGKQAYKVIGVKSAKHRVTRAWERWSSDNPRNPQKQESPFSVKCVYIDFDGKNIGPVMKTFEFKRFDSEREITSFEIYPLRLHVPGPSEYSDVEWRHVQKYPIEERYRQKLILRGAKFLDAAGVKHMYYAGPTLEAKEEVESPVVVDFETAFTTRKDLPPPRAPVGGWRNREEAEIAEREHMQQQWKPVLITLIGSVVFEESDLTSSRTTDCQGDCCRNEYVHDDQFVDQKQSTDYVNSLLPNESNLDEQPPITIIPRPLKELQTGSSKSITCPESEMVIMSYRVFGFVLRSRKWAKLDLSYLNDVALPKFPPSTNTNVELNLKTVKQKDEDTSLTLNRLVLEKGHHSMIVSLIAQHFRDKRSTTGQREEFDLVKGKGKGLIILLHGAPGVGKTSTAEGVAEMFEKPLFQITCGDLGTTAAEVEVALESTFSLANKWDCILLLDEADVFLAERTKEDFKRNGLVAVFLRLMEYYSGILFLTTNRVGDFDEAFTSRIHVSLFYPELNEDKTVKVFKINMDMIEERFRRKQRVINIDRMEIGSFAGKYFAEYPNARWNGRQIRNACQTALALAEFEAQDGSLEDTENSDKPVTLTVEHFTIVRDAYLEFTKYMHNLYGTTSARRAKESRLRAVWVDENNNLIDAASMGGPRDKKNAFLRASQSQAPRPMGQTPQQSFQQQQQPQQPSYSPNFVGGYQQPDQQQQQQYQSQMPNQAFGGNQPQFANPPSGYPQRESYPVNQNRNNQSPGPYFLGSQPSMQHSASGSPFEQPLQHNDPNVHG</sequence>
<feature type="region of interest" description="Disordered" evidence="1">
    <location>
        <begin position="213"/>
        <end position="268"/>
    </location>
</feature>
<dbReference type="GO" id="GO:0016887">
    <property type="term" value="F:ATP hydrolysis activity"/>
    <property type="evidence" value="ECO:0007669"/>
    <property type="project" value="InterPro"/>
</dbReference>
<name>A0A9W4UEB6_9PLEO</name>
<feature type="compositionally biased region" description="Polar residues" evidence="1">
    <location>
        <begin position="1310"/>
        <end position="1336"/>
    </location>
</feature>
<accession>A0A9W4UEB6</accession>
<evidence type="ECO:0000256" key="1">
    <source>
        <dbReference type="SAM" id="MobiDB-lite"/>
    </source>
</evidence>
<dbReference type="SMART" id="SM00382">
    <property type="entry name" value="AAA"/>
    <property type="match status" value="1"/>
</dbReference>
<evidence type="ECO:0000313" key="4">
    <source>
        <dbReference type="Proteomes" id="UP001152607"/>
    </source>
</evidence>
<dbReference type="InterPro" id="IPR054289">
    <property type="entry name" value="DUF7025"/>
</dbReference>
<feature type="region of interest" description="Disordered" evidence="1">
    <location>
        <begin position="328"/>
        <end position="348"/>
    </location>
</feature>
<feature type="compositionally biased region" description="Low complexity" evidence="1">
    <location>
        <begin position="1253"/>
        <end position="1270"/>
    </location>
</feature>
<feature type="region of interest" description="Disordered" evidence="1">
    <location>
        <begin position="1216"/>
        <end position="1336"/>
    </location>
</feature>
<dbReference type="Gene3D" id="3.40.50.300">
    <property type="entry name" value="P-loop containing nucleotide triphosphate hydrolases"/>
    <property type="match status" value="1"/>
</dbReference>
<dbReference type="Pfam" id="PF22942">
    <property type="entry name" value="DUF7025"/>
    <property type="match status" value="1"/>
</dbReference>
<dbReference type="InterPro" id="IPR056599">
    <property type="entry name" value="AAA_lid_fung"/>
</dbReference>
<proteinExistence type="predicted"/>
<dbReference type="CDD" id="cd19481">
    <property type="entry name" value="RecA-like_protease"/>
    <property type="match status" value="1"/>
</dbReference>
<feature type="compositionally biased region" description="Basic and acidic residues" evidence="1">
    <location>
        <begin position="219"/>
        <end position="241"/>
    </location>
</feature>
<dbReference type="InterPro" id="IPR003593">
    <property type="entry name" value="AAA+_ATPase"/>
</dbReference>
<dbReference type="EMBL" id="CAOQHR010000005">
    <property type="protein sequence ID" value="CAI6334350.1"/>
    <property type="molecule type" value="Genomic_DNA"/>
</dbReference>
<organism evidence="3 4">
    <name type="scientific">Periconia digitata</name>
    <dbReference type="NCBI Taxonomy" id="1303443"/>
    <lineage>
        <taxon>Eukaryota</taxon>
        <taxon>Fungi</taxon>
        <taxon>Dikarya</taxon>
        <taxon>Ascomycota</taxon>
        <taxon>Pezizomycotina</taxon>
        <taxon>Dothideomycetes</taxon>
        <taxon>Pleosporomycetidae</taxon>
        <taxon>Pleosporales</taxon>
        <taxon>Massarineae</taxon>
        <taxon>Periconiaceae</taxon>
        <taxon>Periconia</taxon>
    </lineage>
</organism>
<feature type="compositionally biased region" description="Basic and acidic residues" evidence="1">
    <location>
        <begin position="250"/>
        <end position="259"/>
    </location>
</feature>
<evidence type="ECO:0000259" key="2">
    <source>
        <dbReference type="SMART" id="SM00382"/>
    </source>
</evidence>
<dbReference type="GO" id="GO:0005524">
    <property type="term" value="F:ATP binding"/>
    <property type="evidence" value="ECO:0007669"/>
    <property type="project" value="InterPro"/>
</dbReference>
<comment type="caution">
    <text evidence="3">The sequence shown here is derived from an EMBL/GenBank/DDBJ whole genome shotgun (WGS) entry which is preliminary data.</text>
</comment>
<keyword evidence="4" id="KW-1185">Reference proteome</keyword>
<dbReference type="Pfam" id="PF23232">
    <property type="entry name" value="AAA_lid_13"/>
    <property type="match status" value="1"/>
</dbReference>
<evidence type="ECO:0000313" key="3">
    <source>
        <dbReference type="EMBL" id="CAI6334350.1"/>
    </source>
</evidence>
<dbReference type="InterPro" id="IPR003959">
    <property type="entry name" value="ATPase_AAA_core"/>
</dbReference>